<evidence type="ECO:0000313" key="2">
    <source>
        <dbReference type="Proteomes" id="UP000293045"/>
    </source>
</evidence>
<reference evidence="1 2" key="1">
    <citation type="submission" date="2017-12" db="EMBL/GenBank/DDBJ databases">
        <authorList>
            <person name="Pombert J.-F."/>
            <person name="Haag K.L."/>
            <person name="Ebert D."/>
        </authorList>
    </citation>
    <scope>NUCLEOTIDE SEQUENCE [LARGE SCALE GENOMIC DNA]</scope>
    <source>
        <strain evidence="1">IL-BN-2</strain>
    </source>
</reference>
<dbReference type="VEuPathDB" id="MicrosporidiaDB:CWI39_0012p0030"/>
<dbReference type="AlphaFoldDB" id="A0A4Q9LNE2"/>
<accession>A0A4Q9LNE2</accession>
<name>A0A4Q9LNE2_9MICR</name>
<evidence type="ECO:0000313" key="1">
    <source>
        <dbReference type="EMBL" id="TBU09953.1"/>
    </source>
</evidence>
<organism evidence="1 2">
    <name type="scientific">Hamiltosporidium magnivora</name>
    <dbReference type="NCBI Taxonomy" id="148818"/>
    <lineage>
        <taxon>Eukaryota</taxon>
        <taxon>Fungi</taxon>
        <taxon>Fungi incertae sedis</taxon>
        <taxon>Microsporidia</taxon>
        <taxon>Dubosqiidae</taxon>
        <taxon>Hamiltosporidium</taxon>
    </lineage>
</organism>
<comment type="caution">
    <text evidence="1">The sequence shown here is derived from an EMBL/GenBank/DDBJ whole genome shotgun (WGS) entry which is preliminary data.</text>
</comment>
<dbReference type="EMBL" id="PIXR01000012">
    <property type="protein sequence ID" value="TBU09953.1"/>
    <property type="molecule type" value="Genomic_DNA"/>
</dbReference>
<dbReference type="Proteomes" id="UP000293045">
    <property type="component" value="Unassembled WGS sequence"/>
</dbReference>
<sequence>MRNISPEQNIFILACTKQREMSAINKFSNKFNNKNSLKCPIRQNIDIVSIKKD</sequence>
<protein>
    <submittedName>
        <fullName evidence="1">Uncharacterized protein</fullName>
    </submittedName>
</protein>
<gene>
    <name evidence="1" type="ORF">CWI39_0012p0030</name>
</gene>
<proteinExistence type="predicted"/>